<proteinExistence type="inferred from homology"/>
<dbReference type="CDD" id="cd00064">
    <property type="entry name" value="FU"/>
    <property type="match status" value="1"/>
</dbReference>
<evidence type="ECO:0000256" key="7">
    <source>
        <dbReference type="ARBA" id="ARBA00022729"/>
    </source>
</evidence>
<feature type="compositionally biased region" description="Gly residues" evidence="10">
    <location>
        <begin position="370"/>
        <end position="385"/>
    </location>
</feature>
<name>A0A484D8E6_PERFV</name>
<evidence type="ECO:0000313" key="12">
    <source>
        <dbReference type="EMBL" id="TDH11512.1"/>
    </source>
</evidence>
<comment type="caution">
    <text evidence="12">The sequence shown here is derived from an EMBL/GenBank/DDBJ whole genome shotgun (WGS) entry which is preliminary data.</text>
</comment>
<organism evidence="12 13">
    <name type="scientific">Perca flavescens</name>
    <name type="common">American yellow perch</name>
    <name type="synonym">Morone flavescens</name>
    <dbReference type="NCBI Taxonomy" id="8167"/>
    <lineage>
        <taxon>Eukaryota</taxon>
        <taxon>Metazoa</taxon>
        <taxon>Chordata</taxon>
        <taxon>Craniata</taxon>
        <taxon>Vertebrata</taxon>
        <taxon>Euteleostomi</taxon>
        <taxon>Actinopterygii</taxon>
        <taxon>Neopterygii</taxon>
        <taxon>Teleostei</taxon>
        <taxon>Neoteleostei</taxon>
        <taxon>Acanthomorphata</taxon>
        <taxon>Eupercaria</taxon>
        <taxon>Perciformes</taxon>
        <taxon>Percoidei</taxon>
        <taxon>Percidae</taxon>
        <taxon>Percinae</taxon>
        <taxon>Perca</taxon>
    </lineage>
</organism>
<feature type="compositionally biased region" description="Polar residues" evidence="10">
    <location>
        <begin position="393"/>
        <end position="407"/>
    </location>
</feature>
<feature type="region of interest" description="Disordered" evidence="10">
    <location>
        <begin position="331"/>
        <end position="407"/>
    </location>
</feature>
<feature type="region of interest" description="Disordered" evidence="10">
    <location>
        <begin position="47"/>
        <end position="92"/>
    </location>
</feature>
<dbReference type="Gene3D" id="2.20.100.10">
    <property type="entry name" value="Thrombospondin type-1 (TSP1) repeat"/>
    <property type="match status" value="1"/>
</dbReference>
<keyword evidence="9" id="KW-0325">Glycoprotein</keyword>
<dbReference type="GO" id="GO:0008201">
    <property type="term" value="F:heparin binding"/>
    <property type="evidence" value="ECO:0007669"/>
    <property type="project" value="UniProtKB-KW"/>
</dbReference>
<dbReference type="PANTHER" id="PTHR46987">
    <property type="entry name" value="NEUROHYPOPHYSIAL HORMONES, N-TERMINAL DOMAIN CONTAINING PROTEIN"/>
    <property type="match status" value="1"/>
</dbReference>
<keyword evidence="3" id="KW-0964">Secreted</keyword>
<feature type="compositionally biased region" description="Basic and acidic residues" evidence="10">
    <location>
        <begin position="336"/>
        <end position="369"/>
    </location>
</feature>
<dbReference type="InterPro" id="IPR000884">
    <property type="entry name" value="TSP1_rpt"/>
</dbReference>
<keyword evidence="8" id="KW-1015">Disulfide bond</keyword>
<dbReference type="AlphaFoldDB" id="A0A484D8E6"/>
<reference evidence="12 13" key="1">
    <citation type="submission" date="2019-01" db="EMBL/GenBank/DDBJ databases">
        <title>A chromosome-scale genome assembly of the yellow perch, Perca flavescens.</title>
        <authorList>
            <person name="Feron R."/>
            <person name="Morvezen R."/>
            <person name="Bestin A."/>
            <person name="Haffray P."/>
            <person name="Klopp C."/>
            <person name="Zahm M."/>
            <person name="Cabau C."/>
            <person name="Roques C."/>
            <person name="Donnadieu C."/>
            <person name="Bouchez O."/>
            <person name="Christie M."/>
            <person name="Larson W."/>
            <person name="Guiguen Y."/>
        </authorList>
    </citation>
    <scope>NUCLEOTIDE SEQUENCE [LARGE SCALE GENOMIC DNA]</scope>
    <source>
        <strain evidence="12">YP-PL-M2</strain>
        <tissue evidence="12">Blood</tissue>
    </source>
</reference>
<dbReference type="PROSITE" id="PS50092">
    <property type="entry name" value="TSP1"/>
    <property type="match status" value="1"/>
</dbReference>
<dbReference type="Gene3D" id="2.10.220.10">
    <property type="entry name" value="Hormone Receptor, Insulin-like Growth Factor Receptor 1, Chain A, domain 2"/>
    <property type="match status" value="1"/>
</dbReference>
<dbReference type="InterPro" id="IPR043601">
    <property type="entry name" value="Rspo_Fu-CRD_dom"/>
</dbReference>
<comment type="subcellular location">
    <subcellularLocation>
        <location evidence="1">Secreted</location>
    </subcellularLocation>
</comment>
<dbReference type="SUPFAM" id="SSF57184">
    <property type="entry name" value="Growth factor receptor domain"/>
    <property type="match status" value="1"/>
</dbReference>
<dbReference type="InterPro" id="IPR009030">
    <property type="entry name" value="Growth_fac_rcpt_cys_sf"/>
</dbReference>
<dbReference type="GO" id="GO:0005576">
    <property type="term" value="C:extracellular region"/>
    <property type="evidence" value="ECO:0007669"/>
    <property type="project" value="UniProtKB-SubCell"/>
</dbReference>
<feature type="compositionally biased region" description="Basic and acidic residues" evidence="10">
    <location>
        <begin position="52"/>
        <end position="77"/>
    </location>
</feature>
<dbReference type="Proteomes" id="UP000295070">
    <property type="component" value="Chromosome 6"/>
</dbReference>
<sequence>PTSILQPNAVYSLCQYHHQRDGLLCLGLVWTCYRGIPFHYTDSRTQQPLERPILRDRGEEKGETDRDREQYNRREEGSSVPAAEGSTCPTEEGGGGPPYLIHLVARGGPCVAAKATGTMQLRLVALAMVFLSSMGHSDALKLSKARRQRRVSTEGPPSCPKGCDRCSEYNGCIKCKPKLFIFLERSDIRQIGVCLASCPVGYFGMRNPEGNNRCTQCKIDNCEACFNRNFCTKCKEGLYSHSGRCYVSCPPGQRTANETMECVGQRSAECELGEWSQWGSCMKKNKTCGFKKGSQSRLREPLLPVHSPDTSPAFVPSQTCAPQTERRKCNVAKMPCGKEQKSKGDRQDDTNRRERENPHGRAREGKDGSRGGGGKGGGGGGGGGGGKRRKGQSRTTTAPSITTSSVS</sequence>
<dbReference type="EMBL" id="SCKG01000006">
    <property type="protein sequence ID" value="TDH11512.1"/>
    <property type="molecule type" value="Genomic_DNA"/>
</dbReference>
<protein>
    <recommendedName>
        <fullName evidence="11">R-spondin Fu-CRD domain-containing protein</fullName>
    </recommendedName>
</protein>
<dbReference type="GO" id="GO:0016055">
    <property type="term" value="P:Wnt signaling pathway"/>
    <property type="evidence" value="ECO:0007669"/>
    <property type="project" value="UniProtKB-KW"/>
</dbReference>
<keyword evidence="5" id="KW-0358">Heparin-binding</keyword>
<dbReference type="STRING" id="8167.A0A484D8E6"/>
<evidence type="ECO:0000256" key="3">
    <source>
        <dbReference type="ARBA" id="ARBA00022525"/>
    </source>
</evidence>
<evidence type="ECO:0000256" key="2">
    <source>
        <dbReference type="ARBA" id="ARBA00007308"/>
    </source>
</evidence>
<comment type="similarity">
    <text evidence="2">Belongs to the R-spondin family.</text>
</comment>
<gene>
    <name evidence="12" type="ORF">EPR50_G00061580</name>
</gene>
<evidence type="ECO:0000313" key="13">
    <source>
        <dbReference type="Proteomes" id="UP000295070"/>
    </source>
</evidence>
<feature type="non-terminal residue" evidence="12">
    <location>
        <position position="1"/>
    </location>
</feature>
<feature type="domain" description="R-spondin Fu-CRD" evidence="11">
    <location>
        <begin position="161"/>
        <end position="262"/>
    </location>
</feature>
<dbReference type="InterPro" id="IPR036383">
    <property type="entry name" value="TSP1_rpt_sf"/>
</dbReference>
<keyword evidence="13" id="KW-1185">Reference proteome</keyword>
<evidence type="ECO:0000259" key="11">
    <source>
        <dbReference type="Pfam" id="PF15913"/>
    </source>
</evidence>
<accession>A0A484D8E6</accession>
<dbReference type="PANTHER" id="PTHR46987:SF5">
    <property type="entry name" value="R-SPONDIN-1"/>
    <property type="match status" value="1"/>
</dbReference>
<evidence type="ECO:0000256" key="4">
    <source>
        <dbReference type="ARBA" id="ARBA00022606"/>
    </source>
</evidence>
<dbReference type="InterPro" id="IPR051514">
    <property type="entry name" value="R-spondin"/>
</dbReference>
<keyword evidence="4" id="KW-0716">Sensory transduction</keyword>
<dbReference type="SMART" id="SM00209">
    <property type="entry name" value="TSP1"/>
    <property type="match status" value="1"/>
</dbReference>
<evidence type="ECO:0000256" key="6">
    <source>
        <dbReference type="ARBA" id="ARBA00022687"/>
    </source>
</evidence>
<dbReference type="InterPro" id="IPR006212">
    <property type="entry name" value="Furin_repeat"/>
</dbReference>
<evidence type="ECO:0000256" key="9">
    <source>
        <dbReference type="ARBA" id="ARBA00023180"/>
    </source>
</evidence>
<keyword evidence="7" id="KW-0732">Signal</keyword>
<evidence type="ECO:0000256" key="8">
    <source>
        <dbReference type="ARBA" id="ARBA00023157"/>
    </source>
</evidence>
<evidence type="ECO:0000256" key="1">
    <source>
        <dbReference type="ARBA" id="ARBA00004613"/>
    </source>
</evidence>
<dbReference type="SUPFAM" id="SSF82895">
    <property type="entry name" value="TSP-1 type 1 repeat"/>
    <property type="match status" value="1"/>
</dbReference>
<evidence type="ECO:0000256" key="5">
    <source>
        <dbReference type="ARBA" id="ARBA00022674"/>
    </source>
</evidence>
<evidence type="ECO:0000256" key="10">
    <source>
        <dbReference type="SAM" id="MobiDB-lite"/>
    </source>
</evidence>
<dbReference type="SMART" id="SM00261">
    <property type="entry name" value="FU"/>
    <property type="match status" value="2"/>
</dbReference>
<keyword evidence="6" id="KW-0879">Wnt signaling pathway</keyword>
<dbReference type="Pfam" id="PF15913">
    <property type="entry name" value="Furin-like_2"/>
    <property type="match status" value="1"/>
</dbReference>